<evidence type="ECO:0000313" key="5">
    <source>
        <dbReference type="Proteomes" id="UP000248597"/>
    </source>
</evidence>
<sequence length="328" mass="34161">MKAIEAFIEKQGGPEVIDFREVDLGDPGPGQILVRQTAVGLNYIDVYHRSGVYPIDLPGGLGGEAAGEVIAIGPDVHGFKRGDRVATFGPLRNAYSSARIVPASALFKLPASIDDETAAAALLKGCTVEALVERCAKVEAGWPVLVHAAAGGVGLILVQWLKAIGATVIGTVSTDMKATAALAAGADHVIRYKQEDVAARVREITDGQGVPVTFDGIGMAAWPISLKATARRGLIVSYGNAGGPVTGVNLGVLAQHGSQFVTRPTLFDYYLDPGERAAGADRVFQMIGDGTVAITIGQRYGLQDVARAHADLEAGRTTGSTVLIPEQP</sequence>
<evidence type="ECO:0000256" key="2">
    <source>
        <dbReference type="ARBA" id="ARBA00023002"/>
    </source>
</evidence>
<dbReference type="Pfam" id="PF00107">
    <property type="entry name" value="ADH_zinc_N"/>
    <property type="match status" value="1"/>
</dbReference>
<dbReference type="Gene3D" id="3.90.180.10">
    <property type="entry name" value="Medium-chain alcohol dehydrogenases, catalytic domain"/>
    <property type="match status" value="1"/>
</dbReference>
<gene>
    <name evidence="4" type="ORF">DI569_13735</name>
</gene>
<evidence type="ECO:0000256" key="1">
    <source>
        <dbReference type="ARBA" id="ARBA00022857"/>
    </source>
</evidence>
<dbReference type="SMART" id="SM00829">
    <property type="entry name" value="PKS_ER"/>
    <property type="match status" value="1"/>
</dbReference>
<dbReference type="FunFam" id="3.40.50.720:FF:000053">
    <property type="entry name" value="Quinone oxidoreductase 1"/>
    <property type="match status" value="1"/>
</dbReference>
<organism evidence="4 5">
    <name type="scientific">Sphingopyxis macrogoltabida</name>
    <name type="common">Sphingomonas macrogoltabidus</name>
    <dbReference type="NCBI Taxonomy" id="33050"/>
    <lineage>
        <taxon>Bacteria</taxon>
        <taxon>Pseudomonadati</taxon>
        <taxon>Pseudomonadota</taxon>
        <taxon>Alphaproteobacteria</taxon>
        <taxon>Sphingomonadales</taxon>
        <taxon>Sphingomonadaceae</taxon>
        <taxon>Sphingopyxis</taxon>
    </lineage>
</organism>
<dbReference type="EMBL" id="QFPJ01000041">
    <property type="protein sequence ID" value="PZQ20929.1"/>
    <property type="molecule type" value="Genomic_DNA"/>
</dbReference>
<dbReference type="InterPro" id="IPR020843">
    <property type="entry name" value="ER"/>
</dbReference>
<dbReference type="InterPro" id="IPR036291">
    <property type="entry name" value="NAD(P)-bd_dom_sf"/>
</dbReference>
<protein>
    <submittedName>
        <fullName evidence="4">Quinone oxidoreductase</fullName>
    </submittedName>
</protein>
<accession>A0A2W5KXZ4</accession>
<dbReference type="InterPro" id="IPR013149">
    <property type="entry name" value="ADH-like_C"/>
</dbReference>
<dbReference type="GO" id="GO:0070402">
    <property type="term" value="F:NADPH binding"/>
    <property type="evidence" value="ECO:0007669"/>
    <property type="project" value="TreeGrafter"/>
</dbReference>
<proteinExistence type="predicted"/>
<dbReference type="AlphaFoldDB" id="A0A2W5KXZ4"/>
<dbReference type="PANTHER" id="PTHR48106">
    <property type="entry name" value="QUINONE OXIDOREDUCTASE PIG3-RELATED"/>
    <property type="match status" value="1"/>
</dbReference>
<dbReference type="Pfam" id="PF08240">
    <property type="entry name" value="ADH_N"/>
    <property type="match status" value="1"/>
</dbReference>
<keyword evidence="2" id="KW-0560">Oxidoreductase</keyword>
<dbReference type="SUPFAM" id="SSF51735">
    <property type="entry name" value="NAD(P)-binding Rossmann-fold domains"/>
    <property type="match status" value="1"/>
</dbReference>
<dbReference type="InterPro" id="IPR047618">
    <property type="entry name" value="QOR-like"/>
</dbReference>
<dbReference type="SUPFAM" id="SSF50129">
    <property type="entry name" value="GroES-like"/>
    <property type="match status" value="1"/>
</dbReference>
<dbReference type="Proteomes" id="UP000248597">
    <property type="component" value="Unassembled WGS sequence"/>
</dbReference>
<evidence type="ECO:0000313" key="4">
    <source>
        <dbReference type="EMBL" id="PZQ20929.1"/>
    </source>
</evidence>
<dbReference type="CDD" id="cd05286">
    <property type="entry name" value="QOR2"/>
    <property type="match status" value="1"/>
</dbReference>
<dbReference type="Gene3D" id="3.40.50.720">
    <property type="entry name" value="NAD(P)-binding Rossmann-like Domain"/>
    <property type="match status" value="1"/>
</dbReference>
<comment type="caution">
    <text evidence="4">The sequence shown here is derived from an EMBL/GenBank/DDBJ whole genome shotgun (WGS) entry which is preliminary data.</text>
</comment>
<keyword evidence="1" id="KW-0521">NADP</keyword>
<dbReference type="GO" id="GO:0003960">
    <property type="term" value="F:quinone reductase (NADPH) activity"/>
    <property type="evidence" value="ECO:0007669"/>
    <property type="project" value="InterPro"/>
</dbReference>
<dbReference type="GO" id="GO:0005829">
    <property type="term" value="C:cytosol"/>
    <property type="evidence" value="ECO:0007669"/>
    <property type="project" value="TreeGrafter"/>
</dbReference>
<reference evidence="4 5" key="1">
    <citation type="submission" date="2017-08" db="EMBL/GenBank/DDBJ databases">
        <title>Infants hospitalized years apart are colonized by the same room-sourced microbial strains.</title>
        <authorList>
            <person name="Brooks B."/>
            <person name="Olm M.R."/>
            <person name="Firek B.A."/>
            <person name="Baker R."/>
            <person name="Thomas B.C."/>
            <person name="Morowitz M.J."/>
            <person name="Banfield J.F."/>
        </authorList>
    </citation>
    <scope>NUCLEOTIDE SEQUENCE [LARGE SCALE GENOMIC DNA]</scope>
    <source>
        <strain evidence="4">S2_005_003_R2_47</strain>
    </source>
</reference>
<dbReference type="InterPro" id="IPR011032">
    <property type="entry name" value="GroES-like_sf"/>
</dbReference>
<evidence type="ECO:0000259" key="3">
    <source>
        <dbReference type="SMART" id="SM00829"/>
    </source>
</evidence>
<feature type="domain" description="Enoyl reductase (ER)" evidence="3">
    <location>
        <begin position="12"/>
        <end position="323"/>
    </location>
</feature>
<dbReference type="InterPro" id="IPR013154">
    <property type="entry name" value="ADH-like_N"/>
</dbReference>
<name>A0A2W5KXZ4_SPHMC</name>
<dbReference type="GO" id="GO:0035925">
    <property type="term" value="F:mRNA 3'-UTR AU-rich region binding"/>
    <property type="evidence" value="ECO:0007669"/>
    <property type="project" value="TreeGrafter"/>
</dbReference>
<dbReference type="PANTHER" id="PTHR48106:SF13">
    <property type="entry name" value="QUINONE OXIDOREDUCTASE-RELATED"/>
    <property type="match status" value="1"/>
</dbReference>